<protein>
    <submittedName>
        <fullName evidence="2">Uncharacterized protein</fullName>
    </submittedName>
</protein>
<reference evidence="4 5" key="1">
    <citation type="submission" date="2018-06" db="EMBL/GenBank/DDBJ databases">
        <title>Comparative genomics of downy mildews reveals potential adaptations to biotrophy.</title>
        <authorList>
            <person name="Fletcher K."/>
            <person name="Klosterman S.J."/>
            <person name="Derevnina L."/>
            <person name="Martin F."/>
            <person name="Koike S."/>
            <person name="Reyes Chin-Wo S."/>
            <person name="Mou B."/>
            <person name="Michelmore R."/>
        </authorList>
    </citation>
    <scope>NUCLEOTIDE SEQUENCE [LARGE SCALE GENOMIC DNA]</scope>
    <source>
        <strain evidence="3 5">R13</strain>
        <strain evidence="2 4">R14</strain>
    </source>
</reference>
<feature type="region of interest" description="Disordered" evidence="1">
    <location>
        <begin position="39"/>
        <end position="84"/>
    </location>
</feature>
<proteinExistence type="predicted"/>
<comment type="caution">
    <text evidence="2">The sequence shown here is derived from an EMBL/GenBank/DDBJ whole genome shotgun (WGS) entry which is preliminary data.</text>
</comment>
<name>A0A3M6VNF8_9STRA</name>
<dbReference type="EMBL" id="QKXF01000331">
    <property type="protein sequence ID" value="RQM12466.1"/>
    <property type="molecule type" value="Genomic_DNA"/>
</dbReference>
<dbReference type="STRING" id="542832.A0A3M6VNF8"/>
<dbReference type="EMBL" id="QLLG01000162">
    <property type="protein sequence ID" value="RMX67591.1"/>
    <property type="molecule type" value="Genomic_DNA"/>
</dbReference>
<dbReference type="AlphaFoldDB" id="A0A3M6VNF8"/>
<dbReference type="OrthoDB" id="6108017at2759"/>
<gene>
    <name evidence="3" type="ORF">DD237_004777</name>
    <name evidence="2" type="ORF">DD238_001597</name>
</gene>
<dbReference type="VEuPathDB" id="FungiDB:DD237_004777"/>
<evidence type="ECO:0000313" key="4">
    <source>
        <dbReference type="Proteomes" id="UP000282087"/>
    </source>
</evidence>
<accession>A0A3M6VNF8</accession>
<dbReference type="Proteomes" id="UP000282087">
    <property type="component" value="Unassembled WGS sequence"/>
</dbReference>
<organism evidence="2 4">
    <name type="scientific">Peronospora effusa</name>
    <dbReference type="NCBI Taxonomy" id="542832"/>
    <lineage>
        <taxon>Eukaryota</taxon>
        <taxon>Sar</taxon>
        <taxon>Stramenopiles</taxon>
        <taxon>Oomycota</taxon>
        <taxon>Peronosporomycetes</taxon>
        <taxon>Peronosporales</taxon>
        <taxon>Peronosporaceae</taxon>
        <taxon>Peronospora</taxon>
    </lineage>
</organism>
<evidence type="ECO:0000313" key="5">
    <source>
        <dbReference type="Proteomes" id="UP000286097"/>
    </source>
</evidence>
<dbReference type="Proteomes" id="UP000286097">
    <property type="component" value="Unassembled WGS sequence"/>
</dbReference>
<sequence>MVARESERLDSATYLGPVPVSVSLNSNPSRTNRRATLDTIMNNPASRGVSPQAEGMSPPDPGSLNRNSLTAEDGQRKSRIGGMFKKIFMKDE</sequence>
<keyword evidence="4" id="KW-1185">Reference proteome</keyword>
<evidence type="ECO:0000313" key="2">
    <source>
        <dbReference type="EMBL" id="RMX67591.1"/>
    </source>
</evidence>
<evidence type="ECO:0000256" key="1">
    <source>
        <dbReference type="SAM" id="MobiDB-lite"/>
    </source>
</evidence>
<evidence type="ECO:0000313" key="3">
    <source>
        <dbReference type="EMBL" id="RQM12466.1"/>
    </source>
</evidence>